<accession>A0A0J6SR98</accession>
<dbReference type="Pfam" id="PF08797">
    <property type="entry name" value="HIRAN"/>
    <property type="match status" value="1"/>
</dbReference>
<dbReference type="AlphaFoldDB" id="A0A0J6SR98"/>
<keyword evidence="1" id="KW-0479">Metal-binding</keyword>
<dbReference type="Gene3D" id="3.30.70.2330">
    <property type="match status" value="1"/>
</dbReference>
<evidence type="ECO:0000259" key="3">
    <source>
        <dbReference type="Pfam" id="PF08797"/>
    </source>
</evidence>
<dbReference type="Proteomes" id="UP000035929">
    <property type="component" value="Unassembled WGS sequence"/>
</dbReference>
<feature type="domain" description="HIRAN" evidence="3">
    <location>
        <begin position="35"/>
        <end position="106"/>
    </location>
</feature>
<comment type="caution">
    <text evidence="4">The sequence shown here is derived from an EMBL/GenBank/DDBJ whole genome shotgun (WGS) entry which is preliminary data.</text>
</comment>
<gene>
    <name evidence="4" type="ORF">VP06_10525</name>
</gene>
<name>A0A0J6SR98_9HYPH</name>
<reference evidence="4 5" key="1">
    <citation type="submission" date="2015-03" db="EMBL/GenBank/DDBJ databases">
        <title>Genome sequencing of Methylobacterium aquaticum DSM16371 type strain.</title>
        <authorList>
            <person name="Chaudhry V."/>
            <person name="Patil P.B."/>
        </authorList>
    </citation>
    <scope>NUCLEOTIDE SEQUENCE [LARGE SCALE GENOMIC DNA]</scope>
    <source>
        <strain evidence="4 5">DSM 16371</strain>
    </source>
</reference>
<dbReference type="GO" id="GO:0003676">
    <property type="term" value="F:nucleic acid binding"/>
    <property type="evidence" value="ECO:0007669"/>
    <property type="project" value="InterPro"/>
</dbReference>
<dbReference type="OrthoDB" id="8006115at2"/>
<sequence length="234" mass="25423">MSESPFELPGAVLLAGADAAIEADRIRAGEPWAGCEIAGLQFYDYEREGLDGDPVRPRAGDRLVLVRAPDNEHDPRAVEVWWRNDIRLGHLPRGVAREVAPHMDAGAPLRAYVSDPGTGEAWSARALLVGPAVGDLHAKWIAHATAQALDEWKWGERLAEMRREGDSRARGARFEKQLSLARAARLAQAVNTFVAKMPPEPIDEALLPPVGACVEIFAIEKAVGCSRSTAKRLA</sequence>
<evidence type="ECO:0000256" key="1">
    <source>
        <dbReference type="ARBA" id="ARBA00022723"/>
    </source>
</evidence>
<dbReference type="PATRIC" id="fig|270351.6.peg.7004"/>
<keyword evidence="2" id="KW-0378">Hydrolase</keyword>
<organism evidence="4 5">
    <name type="scientific">Methylobacterium aquaticum</name>
    <dbReference type="NCBI Taxonomy" id="270351"/>
    <lineage>
        <taxon>Bacteria</taxon>
        <taxon>Pseudomonadati</taxon>
        <taxon>Pseudomonadota</taxon>
        <taxon>Alphaproteobacteria</taxon>
        <taxon>Hyphomicrobiales</taxon>
        <taxon>Methylobacteriaceae</taxon>
        <taxon>Methylobacterium</taxon>
    </lineage>
</organism>
<dbReference type="GO" id="GO:0016818">
    <property type="term" value="F:hydrolase activity, acting on acid anhydrides, in phosphorus-containing anhydrides"/>
    <property type="evidence" value="ECO:0007669"/>
    <property type="project" value="InterPro"/>
</dbReference>
<evidence type="ECO:0000256" key="2">
    <source>
        <dbReference type="ARBA" id="ARBA00022801"/>
    </source>
</evidence>
<dbReference type="InterPro" id="IPR014905">
    <property type="entry name" value="HIRAN"/>
</dbReference>
<dbReference type="EMBL" id="LABX01000072">
    <property type="protein sequence ID" value="KMO36209.1"/>
    <property type="molecule type" value="Genomic_DNA"/>
</dbReference>
<evidence type="ECO:0000313" key="5">
    <source>
        <dbReference type="Proteomes" id="UP000035929"/>
    </source>
</evidence>
<evidence type="ECO:0000313" key="4">
    <source>
        <dbReference type="EMBL" id="KMO36209.1"/>
    </source>
</evidence>
<dbReference type="RefSeq" id="WP_048463711.1">
    <property type="nucleotide sequence ID" value="NZ_LABX01000072.1"/>
</dbReference>
<proteinExistence type="predicted"/>
<dbReference type="GO" id="GO:0008270">
    <property type="term" value="F:zinc ion binding"/>
    <property type="evidence" value="ECO:0007669"/>
    <property type="project" value="InterPro"/>
</dbReference>
<protein>
    <recommendedName>
        <fullName evidence="3">HIRAN domain-containing protein</fullName>
    </recommendedName>
</protein>